<feature type="region of interest" description="Disordered" evidence="1">
    <location>
        <begin position="358"/>
        <end position="381"/>
    </location>
</feature>
<dbReference type="GO" id="GO:0000127">
    <property type="term" value="C:transcription factor TFIIIC complex"/>
    <property type="evidence" value="ECO:0007669"/>
    <property type="project" value="InterPro"/>
</dbReference>
<dbReference type="GO" id="GO:0003677">
    <property type="term" value="F:DNA binding"/>
    <property type="evidence" value="ECO:0007669"/>
    <property type="project" value="InterPro"/>
</dbReference>
<evidence type="ECO:0008006" key="4">
    <source>
        <dbReference type="Google" id="ProtNLM"/>
    </source>
</evidence>
<evidence type="ECO:0000256" key="1">
    <source>
        <dbReference type="SAM" id="MobiDB-lite"/>
    </source>
</evidence>
<dbReference type="PANTHER" id="PTHR15180:SF1">
    <property type="entry name" value="GENERAL TRANSCRIPTION FACTOR 3C POLYPEPTIDE 1"/>
    <property type="match status" value="1"/>
</dbReference>
<name>A0A267F8T4_9PLAT</name>
<proteinExistence type="predicted"/>
<evidence type="ECO:0000313" key="3">
    <source>
        <dbReference type="Proteomes" id="UP000215902"/>
    </source>
</evidence>
<organism evidence="2 3">
    <name type="scientific">Macrostomum lignano</name>
    <dbReference type="NCBI Taxonomy" id="282301"/>
    <lineage>
        <taxon>Eukaryota</taxon>
        <taxon>Metazoa</taxon>
        <taxon>Spiralia</taxon>
        <taxon>Lophotrochozoa</taxon>
        <taxon>Platyhelminthes</taxon>
        <taxon>Rhabditophora</taxon>
        <taxon>Macrostomorpha</taxon>
        <taxon>Macrostomida</taxon>
        <taxon>Macrostomidae</taxon>
        <taxon>Macrostomum</taxon>
    </lineage>
</organism>
<feature type="region of interest" description="Disordered" evidence="1">
    <location>
        <begin position="513"/>
        <end position="549"/>
    </location>
</feature>
<sequence>MLSDTAANAVVPEFDQQQLFRPENYYIAALEEIALAGGSHGLSLDCLWSRLLTRFNSRQLQKQTSQLEANVRNFILTAIARAPSSELAAYQLSDSTSQKSRTAIPLASLLRIEDNASLSASNIVLVASESVRRRQFSVLGNEVNSDCWSVLELAGAAGHTGVPVRQVAATAELSSSPDAVIDRLVRLGLLITRNCCAQTTASSAAEPLSDRRFWLTKFAPSNTTASVAAAAAGRGTDSTAAVGAIESQTGGRKLRLLDESLPLRSQLLAGLSDKSACSAKEIQDSLAFGCHSLAETRSNLAWLCKRHLCSVESVDYYRAISLQSAYKAASSPASASAATAPSSNVDIDLDIEPQSEFKRPLAPPPLSKQRHKQPSVSSLHPSFSHQRVYRHFVKHKICPITELNDLAKQLDSRNGSPKRANQYDTLPKALVKSLDWLTLHGRLKLVTVRMPVAELAANAGRLTAPAQLNESNKPDPEPSVKPVQLYALTKLASDTDAICKLLSDRSNQLPISSELNASDLSNTPNVQSSNSDSQPESDAPLSDSATVAEPTDSRDWLQFIDCAEKISIFTRAQLAYEFCWYLVYGLPVDQGPIYPSTSVTLNGAEITLPPVYSDTNDWRRFVFPLYSNSKADHFPKTLPSSGWIHKIDIIMRMPLALYASLLKIGSCNSPLLFRYMSHPVLRWLPLATLPDSGLRALMLLRGRSLVLSRSPPFRVIGSMGLVYWLKRGTHFKDSGIMYITNRLTLLDTRPCKPVWDYIETQVYPKLCFEMRQPEDVLAAWRTTARIVLHTPIGYTDPDSRASSIFQLRFIECEDGDTIDGLLSEPFGDHLGVCGFSSKLGRALLLTDPRAQDQQQPSNRVDAQDDLSYISRLSLFGDMRNHLCELFNTRPTFEMPTTASLMRSGRRPSRSISAVENQQQQQQKGTGRGRGQRTRQMLINARTLAAKTREARRLARGSGGTSAASSASSENNLQHASFTSTVPTFSVESSRRRLRELSMALAGAAPLSSRIWSAEEDTVLLFCHLAYLLVFNDRTCKFSSTAASLIAELAPASPHSQVKTRPVCLRRFNLLFRGRRSFESLRRVRDSLLVRLRHSAAVRAWLVRPRAAWRRSPHSHPLAGDKAWREPHFRRIVLGLLHRDEAVELLNLTPPMMQPDAEMLDESATAPKIDDNFADEASSAEEGESPELPDDRRLVELGSDETANRVATHAQCMIDTLAAYVLICVQSYAEADLDARPEIDARLTEVINAYPVELAESALSRLCRYSELLGESPLVRAKHGDAMSVTSRRLKLRQGSSVACPPAVDAYFNGCAELNRSVLLGNQLLSESADVEVNGPVAALCAAACLDSSLLQYEWQWSLERLNFLTLGISSDLFNEAVGFGADGSVAGDSQLPSIIEGDTNEDEEATTSSLLSQLQPPQQQQQQQQQQHQLLPLFRFADFSASHRGAAPDPKRKSGVPVWPPEFHCSVADAGIDDIGGASDNSRILRALLDCGSSVGICTDGVCGLSPAELRRRLGLAADTCGLTDRCVQQRQLADLDAELMRLIEARAVFLVGYNMPYLVHRKHMRACLVNLNPRGLQQKLLVGNEKRYILPTHWSDHLGNHRPHHHAALLRRILSASSERSGCSLIALSRSAGPTLGLVGLFKLLHQLRQLGCLTLQSAVPSVAATATPTAAGLFAPRPEHQWQPTTLFDDWPLVTVQVLPDAEFKLATALENAPV</sequence>
<feature type="compositionally biased region" description="Low complexity" evidence="1">
    <location>
        <begin position="1408"/>
        <end position="1427"/>
    </location>
</feature>
<feature type="region of interest" description="Disordered" evidence="1">
    <location>
        <begin position="1400"/>
        <end position="1427"/>
    </location>
</feature>
<keyword evidence="3" id="KW-1185">Reference proteome</keyword>
<feature type="region of interest" description="Disordered" evidence="1">
    <location>
        <begin position="896"/>
        <end position="973"/>
    </location>
</feature>
<feature type="compositionally biased region" description="Polar residues" evidence="1">
    <location>
        <begin position="513"/>
        <end position="536"/>
    </location>
</feature>
<protein>
    <recommendedName>
        <fullName evidence="4">B-block binding subunit of TFIIIC domain-containing protein</fullName>
    </recommendedName>
</protein>
<evidence type="ECO:0000313" key="2">
    <source>
        <dbReference type="EMBL" id="PAA70113.1"/>
    </source>
</evidence>
<dbReference type="GO" id="GO:0006384">
    <property type="term" value="P:transcription initiation at RNA polymerase III promoter"/>
    <property type="evidence" value="ECO:0007669"/>
    <property type="project" value="InterPro"/>
</dbReference>
<reference evidence="2 3" key="1">
    <citation type="submission" date="2017-06" db="EMBL/GenBank/DDBJ databases">
        <title>A platform for efficient transgenesis in Macrostomum lignano, a flatworm model organism for stem cell research.</title>
        <authorList>
            <person name="Berezikov E."/>
        </authorList>
    </citation>
    <scope>NUCLEOTIDE SEQUENCE [LARGE SCALE GENOMIC DNA]</scope>
    <source>
        <strain evidence="2">DV1</strain>
        <tissue evidence="2">Whole organism</tissue>
    </source>
</reference>
<dbReference type="EMBL" id="NIVC01001264">
    <property type="protein sequence ID" value="PAA70113.1"/>
    <property type="molecule type" value="Genomic_DNA"/>
</dbReference>
<dbReference type="STRING" id="282301.A0A267F8T4"/>
<accession>A0A267F8T4</accession>
<dbReference type="Proteomes" id="UP000215902">
    <property type="component" value="Unassembled WGS sequence"/>
</dbReference>
<comment type="caution">
    <text evidence="2">The sequence shown here is derived from an EMBL/GenBank/DDBJ whole genome shotgun (WGS) entry which is preliminary data.</text>
</comment>
<dbReference type="OrthoDB" id="6262911at2759"/>
<gene>
    <name evidence="2" type="ORF">BOX15_Mlig010804g1</name>
</gene>
<dbReference type="InterPro" id="IPR044210">
    <property type="entry name" value="Tfc3-like"/>
</dbReference>
<dbReference type="GO" id="GO:0042791">
    <property type="term" value="P:5S class rRNA transcription by RNA polymerase III"/>
    <property type="evidence" value="ECO:0007669"/>
    <property type="project" value="TreeGrafter"/>
</dbReference>
<dbReference type="PANTHER" id="PTHR15180">
    <property type="entry name" value="GENERAL TRANSCRIPTION FACTOR 3C POLYPEPTIDE 1"/>
    <property type="match status" value="1"/>
</dbReference>